<accession>A0ABZ2MAS0</accession>
<name>A0ABZ2MAS0_9BACT</name>
<dbReference type="EMBL" id="CP089984">
    <property type="protein sequence ID" value="WXB19628.1"/>
    <property type="molecule type" value="Genomic_DNA"/>
</dbReference>
<dbReference type="RefSeq" id="WP_394829233.1">
    <property type="nucleotide sequence ID" value="NZ_CP089984.1"/>
</dbReference>
<evidence type="ECO:0000256" key="1">
    <source>
        <dbReference type="ARBA" id="ARBA00004196"/>
    </source>
</evidence>
<evidence type="ECO:0000256" key="3">
    <source>
        <dbReference type="ARBA" id="ARBA00023180"/>
    </source>
</evidence>
<keyword evidence="5" id="KW-1185">Reference proteome</keyword>
<evidence type="ECO:0000313" key="4">
    <source>
        <dbReference type="EMBL" id="WXB19628.1"/>
    </source>
</evidence>
<gene>
    <name evidence="4" type="ORF">LZC94_20670</name>
</gene>
<keyword evidence="2" id="KW-0732">Signal</keyword>
<keyword evidence="3" id="KW-0325">Glycoprotein</keyword>
<sequence>MGNVDQDAPDRSATEAFKQVKAIPKGVHLGGSPQLTSLDLSSIETIGWQFELYNLPALRSLEGLRGLTRVEGDSMTIWGDSGFANLQGLEHLTTVKAQLRISGGISELRGLDNLTTVGPLYVGDTTNLRSLRGLDKLARIEGKSGFSTSTEIRNNAALTEIGSLNALTYIETALDISNNPKLTHLAGLHGLTSARYIYLKANPALTRLDGLDALAESTSSIYIAGNNALTTLEDLRALTRVNYDFTIAESSLTNLGMTALTSVGTFTVKDCAALPNLDGLEALRSVGLDLFIENNASLTRTDGLSHLTSVGTGYYLGHFNVRKNPALPECQPAAIVATLRANGYKGTVDISANGGAGTCN</sequence>
<dbReference type="InterPro" id="IPR032675">
    <property type="entry name" value="LRR_dom_sf"/>
</dbReference>
<dbReference type="PANTHER" id="PTHR31018">
    <property type="entry name" value="SPORULATION-SPECIFIC PROTEIN-RELATED"/>
    <property type="match status" value="1"/>
</dbReference>
<dbReference type="Gene3D" id="3.80.10.10">
    <property type="entry name" value="Ribonuclease Inhibitor"/>
    <property type="match status" value="1"/>
</dbReference>
<dbReference type="SUPFAM" id="SSF52058">
    <property type="entry name" value="L domain-like"/>
    <property type="match status" value="1"/>
</dbReference>
<dbReference type="Proteomes" id="UP001370348">
    <property type="component" value="Chromosome"/>
</dbReference>
<evidence type="ECO:0000313" key="5">
    <source>
        <dbReference type="Proteomes" id="UP001370348"/>
    </source>
</evidence>
<protein>
    <submittedName>
        <fullName evidence="4">Uncharacterized protein</fullName>
    </submittedName>
</protein>
<organism evidence="4 5">
    <name type="scientific">Pendulispora albinea</name>
    <dbReference type="NCBI Taxonomy" id="2741071"/>
    <lineage>
        <taxon>Bacteria</taxon>
        <taxon>Pseudomonadati</taxon>
        <taxon>Myxococcota</taxon>
        <taxon>Myxococcia</taxon>
        <taxon>Myxococcales</taxon>
        <taxon>Sorangiineae</taxon>
        <taxon>Pendulisporaceae</taxon>
        <taxon>Pendulispora</taxon>
    </lineage>
</organism>
<reference evidence="4 5" key="1">
    <citation type="submission" date="2021-12" db="EMBL/GenBank/DDBJ databases">
        <title>Discovery of the Pendulisporaceae a myxobacterial family with distinct sporulation behavior and unique specialized metabolism.</title>
        <authorList>
            <person name="Garcia R."/>
            <person name="Popoff A."/>
            <person name="Bader C.D."/>
            <person name="Loehr J."/>
            <person name="Walesch S."/>
            <person name="Walt C."/>
            <person name="Boldt J."/>
            <person name="Bunk B."/>
            <person name="Haeckl F.J.F.P.J."/>
            <person name="Gunesch A.P."/>
            <person name="Birkelbach J."/>
            <person name="Nuebel U."/>
            <person name="Pietschmann T."/>
            <person name="Bach T."/>
            <person name="Mueller R."/>
        </authorList>
    </citation>
    <scope>NUCLEOTIDE SEQUENCE [LARGE SCALE GENOMIC DNA]</scope>
    <source>
        <strain evidence="4 5">MSr11954</strain>
    </source>
</reference>
<dbReference type="InterPro" id="IPR051648">
    <property type="entry name" value="CWI-Assembly_Regulator"/>
</dbReference>
<dbReference type="PANTHER" id="PTHR31018:SF3">
    <property type="entry name" value="RECEPTOR PROTEIN-TYROSINE KINASE"/>
    <property type="match status" value="1"/>
</dbReference>
<proteinExistence type="predicted"/>
<comment type="subcellular location">
    <subcellularLocation>
        <location evidence="1">Cell envelope</location>
    </subcellularLocation>
</comment>
<evidence type="ECO:0000256" key="2">
    <source>
        <dbReference type="ARBA" id="ARBA00022729"/>
    </source>
</evidence>